<dbReference type="Proteomes" id="UP000800035">
    <property type="component" value="Unassembled WGS sequence"/>
</dbReference>
<accession>A0A6A5TJM3</accession>
<dbReference type="AlphaFoldDB" id="A0A6A5TJM3"/>
<protein>
    <submittedName>
        <fullName evidence="1">Uncharacterized protein</fullName>
    </submittedName>
</protein>
<sequence length="179" mass="20510">MYHLVGRDSLLHKVFLSYNALLCMGNPCSLSRTVPTWVGTMVTSGYNADLEDPIVDNVRCDLRRRPAHFTTPVYVRSYRTSVLQCSPRPNYGRQKQRFTLNVVPMADHLTFLFIFAKFAQPLPKTTKTKSNNHLGQLYAQEFRRMAGWTRTRGRSPHESQPMSEHHDILASFVVISASH</sequence>
<dbReference type="EMBL" id="ML977007">
    <property type="protein sequence ID" value="KAF1952831.1"/>
    <property type="molecule type" value="Genomic_DNA"/>
</dbReference>
<evidence type="ECO:0000313" key="2">
    <source>
        <dbReference type="Proteomes" id="UP000800035"/>
    </source>
</evidence>
<keyword evidence="2" id="KW-1185">Reference proteome</keyword>
<name>A0A6A5TJM3_9PLEO</name>
<proteinExistence type="predicted"/>
<gene>
    <name evidence="1" type="ORF">CC80DRAFT_166614</name>
</gene>
<evidence type="ECO:0000313" key="1">
    <source>
        <dbReference type="EMBL" id="KAF1952831.1"/>
    </source>
</evidence>
<reference evidence="1" key="1">
    <citation type="journal article" date="2020" name="Stud. Mycol.">
        <title>101 Dothideomycetes genomes: a test case for predicting lifestyles and emergence of pathogens.</title>
        <authorList>
            <person name="Haridas S."/>
            <person name="Albert R."/>
            <person name="Binder M."/>
            <person name="Bloem J."/>
            <person name="Labutti K."/>
            <person name="Salamov A."/>
            <person name="Andreopoulos B."/>
            <person name="Baker S."/>
            <person name="Barry K."/>
            <person name="Bills G."/>
            <person name="Bluhm B."/>
            <person name="Cannon C."/>
            <person name="Castanera R."/>
            <person name="Culley D."/>
            <person name="Daum C."/>
            <person name="Ezra D."/>
            <person name="Gonzalez J."/>
            <person name="Henrissat B."/>
            <person name="Kuo A."/>
            <person name="Liang C."/>
            <person name="Lipzen A."/>
            <person name="Lutzoni F."/>
            <person name="Magnuson J."/>
            <person name="Mondo S."/>
            <person name="Nolan M."/>
            <person name="Ohm R."/>
            <person name="Pangilinan J."/>
            <person name="Park H.-J."/>
            <person name="Ramirez L."/>
            <person name="Alfaro M."/>
            <person name="Sun H."/>
            <person name="Tritt A."/>
            <person name="Yoshinaga Y."/>
            <person name="Zwiers L.-H."/>
            <person name="Turgeon B."/>
            <person name="Goodwin S."/>
            <person name="Spatafora J."/>
            <person name="Crous P."/>
            <person name="Grigoriev I."/>
        </authorList>
    </citation>
    <scope>NUCLEOTIDE SEQUENCE</scope>
    <source>
        <strain evidence="1">CBS 675.92</strain>
    </source>
</reference>
<organism evidence="1 2">
    <name type="scientific">Byssothecium circinans</name>
    <dbReference type="NCBI Taxonomy" id="147558"/>
    <lineage>
        <taxon>Eukaryota</taxon>
        <taxon>Fungi</taxon>
        <taxon>Dikarya</taxon>
        <taxon>Ascomycota</taxon>
        <taxon>Pezizomycotina</taxon>
        <taxon>Dothideomycetes</taxon>
        <taxon>Pleosporomycetidae</taxon>
        <taxon>Pleosporales</taxon>
        <taxon>Massarineae</taxon>
        <taxon>Massarinaceae</taxon>
        <taxon>Byssothecium</taxon>
    </lineage>
</organism>